<reference evidence="2 3" key="1">
    <citation type="submission" date="2020-10" db="EMBL/GenBank/DDBJ databases">
        <title>Pygocentrus nattereri (red-bellied piranha) genome, fPygNat1, primary haplotype.</title>
        <authorList>
            <person name="Myers G."/>
            <person name="Meyer A."/>
            <person name="Karagic N."/>
            <person name="Pippel M."/>
            <person name="Winkler S."/>
            <person name="Tracey A."/>
            <person name="Wood J."/>
            <person name="Formenti G."/>
            <person name="Howe K."/>
            <person name="Fedrigo O."/>
            <person name="Jarvis E.D."/>
        </authorList>
    </citation>
    <scope>NUCLEOTIDE SEQUENCE [LARGE SCALE GENOMIC DNA]</scope>
</reference>
<evidence type="ECO:0000313" key="3">
    <source>
        <dbReference type="Proteomes" id="UP001501920"/>
    </source>
</evidence>
<protein>
    <submittedName>
        <fullName evidence="2">Uncharacterized protein</fullName>
    </submittedName>
</protein>
<dbReference type="PANTHER" id="PTHR31025:SF30">
    <property type="entry name" value="SI:DKEY-15H8.17"/>
    <property type="match status" value="1"/>
</dbReference>
<dbReference type="GeneTree" id="ENSGT00940000163828"/>
<reference evidence="2" key="2">
    <citation type="submission" date="2025-08" db="UniProtKB">
        <authorList>
            <consortium name="Ensembl"/>
        </authorList>
    </citation>
    <scope>IDENTIFICATION</scope>
</reference>
<feature type="compositionally biased region" description="Polar residues" evidence="1">
    <location>
        <begin position="72"/>
        <end position="84"/>
    </location>
</feature>
<sequence>MLSEMDDRDDIKSSISTVLPDLPESILNIVEETLQSLGVGTIDDFQFVQEADLLCVLRPIQARKLVASWKQTSQGPGTQSQPDVNSSTSSSLLTSSTSSRSSLSPCPSPRNLLNADWVDHFEIPTERFPEALMQCLERGKRPIPSLRREMIRIVAAEMMKACPSPTKHASTEIAKKLVGKYPQSLKDVIEGDVVGTGYHSLVKQLQARIDNKKRHATPRIHKRKSLSNSDTDEVPAVMKASVQDTYGCVKWDMKFMPVTETLESQNEKKGKMRFLWEQATFNPDEVKELMESTYYSQRKAINNGTALQTLREEWPFLFHEIGISAHYQELTGLPLTQTFLKSVGKKGKQLLNFMATVCANKTRRVFETLTKLRFQRGQLEGCSDDVKDMLLLLLSYFNEDEATMFHYTEETNQAADVQVDCLPVTPCIIVCGASCYSANRFMLSIDGKIVNDNIAQFIAAINVMFGSYYCLNIHYPVQLRSTLEFLQRCFFNINPERGTKVEMKKTKKQLTCSASSLWTLR</sequence>
<dbReference type="AlphaFoldDB" id="A0AAR2LM09"/>
<gene>
    <name evidence="2" type="primary">EME1</name>
</gene>
<dbReference type="Ensembl" id="ENSPNAT00000074232.1">
    <property type="protein sequence ID" value="ENSPNAP00000075794.1"/>
    <property type="gene ID" value="ENSPNAG00000030237.1"/>
</dbReference>
<keyword evidence="3" id="KW-1185">Reference proteome</keyword>
<evidence type="ECO:0000256" key="1">
    <source>
        <dbReference type="SAM" id="MobiDB-lite"/>
    </source>
</evidence>
<name>A0AAR2LM09_PYGNA</name>
<feature type="compositionally biased region" description="Low complexity" evidence="1">
    <location>
        <begin position="85"/>
        <end position="107"/>
    </location>
</feature>
<dbReference type="PANTHER" id="PTHR31025">
    <property type="entry name" value="SI:CH211-196P9.1-RELATED"/>
    <property type="match status" value="1"/>
</dbReference>
<feature type="region of interest" description="Disordered" evidence="1">
    <location>
        <begin position="72"/>
        <end position="107"/>
    </location>
</feature>
<organism evidence="2 3">
    <name type="scientific">Pygocentrus nattereri</name>
    <name type="common">Red-bellied piranha</name>
    <dbReference type="NCBI Taxonomy" id="42514"/>
    <lineage>
        <taxon>Eukaryota</taxon>
        <taxon>Metazoa</taxon>
        <taxon>Chordata</taxon>
        <taxon>Craniata</taxon>
        <taxon>Vertebrata</taxon>
        <taxon>Euteleostomi</taxon>
        <taxon>Actinopterygii</taxon>
        <taxon>Neopterygii</taxon>
        <taxon>Teleostei</taxon>
        <taxon>Ostariophysi</taxon>
        <taxon>Characiformes</taxon>
        <taxon>Characoidei</taxon>
        <taxon>Pygocentrus</taxon>
    </lineage>
</organism>
<accession>A0AAR2LM09</accession>
<evidence type="ECO:0000313" key="2">
    <source>
        <dbReference type="Ensembl" id="ENSPNAP00000075794.1"/>
    </source>
</evidence>
<dbReference type="Proteomes" id="UP001501920">
    <property type="component" value="Chromosome 8"/>
</dbReference>
<proteinExistence type="predicted"/>
<reference evidence="2" key="3">
    <citation type="submission" date="2025-09" db="UniProtKB">
        <authorList>
            <consortium name="Ensembl"/>
        </authorList>
    </citation>
    <scope>IDENTIFICATION</scope>
</reference>